<reference evidence="2 3" key="1">
    <citation type="submission" date="2020-08" db="EMBL/GenBank/DDBJ databases">
        <title>Genome public.</title>
        <authorList>
            <person name="Liu C."/>
            <person name="Sun Q."/>
        </authorList>
    </citation>
    <scope>NUCLEOTIDE SEQUENCE [LARGE SCALE GENOMIC DNA]</scope>
    <source>
        <strain evidence="2 3">NSJ-37</strain>
    </source>
</reference>
<dbReference type="Pfam" id="PF00535">
    <property type="entry name" value="Glycos_transf_2"/>
    <property type="match status" value="1"/>
</dbReference>
<keyword evidence="3" id="KW-1185">Reference proteome</keyword>
<dbReference type="InterPro" id="IPR001173">
    <property type="entry name" value="Glyco_trans_2-like"/>
</dbReference>
<dbReference type="CDD" id="cd00761">
    <property type="entry name" value="Glyco_tranf_GTA_type"/>
    <property type="match status" value="1"/>
</dbReference>
<feature type="domain" description="Glycosyltransferase 2-like" evidence="1">
    <location>
        <begin position="11"/>
        <end position="178"/>
    </location>
</feature>
<evidence type="ECO:0000313" key="2">
    <source>
        <dbReference type="EMBL" id="MBC8562672.1"/>
    </source>
</evidence>
<evidence type="ECO:0000259" key="1">
    <source>
        <dbReference type="Pfam" id="PF00535"/>
    </source>
</evidence>
<dbReference type="SUPFAM" id="SSF53448">
    <property type="entry name" value="Nucleotide-diphospho-sugar transferases"/>
    <property type="match status" value="1"/>
</dbReference>
<dbReference type="RefSeq" id="WP_249297969.1">
    <property type="nucleotide sequence ID" value="NZ_JACRSX010000010.1"/>
</dbReference>
<sequence>MEKTEIPVIDVIIPAYRPDDSFHKLIRLLLEQSVKPHHIYVLQTIEDGEQVLQPLDQRMSVHPVPKKKFDHGATRDYGAGLAVKDIGDDISQHYILFMTQDAVPAGTELLERLVKPFGDDRTAITYARQLAREEADLLERLTRVHNYPPEDQVKSKEDLERLGIKTYFCSDVCAMYRLDRYMEQGGFVHPTIFNEDMIMASRMIQAGYQVVYCGSAEVVHSHNYSCMQQFHRNFDLGVSQKQYREVFESISSEKEGAGYAKSTLLYLLKRGKPGKAFYFALQCGFKLIGYKLGKNYDHLPRKMVLWCTMTPGYVLFHQDE</sequence>
<protein>
    <submittedName>
        <fullName evidence="2">Glycosyltransferase</fullName>
    </submittedName>
</protein>
<dbReference type="Proteomes" id="UP000606193">
    <property type="component" value="Unassembled WGS sequence"/>
</dbReference>
<evidence type="ECO:0000313" key="3">
    <source>
        <dbReference type="Proteomes" id="UP000606193"/>
    </source>
</evidence>
<name>A0ABR7N3P0_9FIRM</name>
<comment type="caution">
    <text evidence="2">The sequence shown here is derived from an EMBL/GenBank/DDBJ whole genome shotgun (WGS) entry which is preliminary data.</text>
</comment>
<gene>
    <name evidence="2" type="ORF">H8704_08535</name>
</gene>
<dbReference type="Gene3D" id="3.90.550.10">
    <property type="entry name" value="Spore Coat Polysaccharide Biosynthesis Protein SpsA, Chain A"/>
    <property type="match status" value="1"/>
</dbReference>
<dbReference type="EMBL" id="JACRSX010000010">
    <property type="protein sequence ID" value="MBC8562672.1"/>
    <property type="molecule type" value="Genomic_DNA"/>
</dbReference>
<organism evidence="2 3">
    <name type="scientific">Jutongia huaianensis</name>
    <dbReference type="NCBI Taxonomy" id="2763668"/>
    <lineage>
        <taxon>Bacteria</taxon>
        <taxon>Bacillati</taxon>
        <taxon>Bacillota</taxon>
        <taxon>Clostridia</taxon>
        <taxon>Lachnospirales</taxon>
        <taxon>Lachnospiraceae</taxon>
        <taxon>Jutongia</taxon>
    </lineage>
</organism>
<dbReference type="InterPro" id="IPR029044">
    <property type="entry name" value="Nucleotide-diphossugar_trans"/>
</dbReference>
<proteinExistence type="predicted"/>
<accession>A0ABR7N3P0</accession>